<dbReference type="AlphaFoldDB" id="X1GXU3"/>
<evidence type="ECO:0000256" key="1">
    <source>
        <dbReference type="SAM" id="Phobius"/>
    </source>
</evidence>
<comment type="caution">
    <text evidence="2">The sequence shown here is derived from an EMBL/GenBank/DDBJ whole genome shotgun (WGS) entry which is preliminary data.</text>
</comment>
<sequence>TEEAWQDFKRKKALFLGFDGINSFFPLSLTMNSAPLFKPISYDWLFWHSLQTKETNQLYDERGFWEKHGPMVMWMAVITLTFVLLLVLFERLEIISGAIGQLASAVKDAGTQTIAGGV</sequence>
<evidence type="ECO:0000313" key="2">
    <source>
        <dbReference type="EMBL" id="GAH62741.1"/>
    </source>
</evidence>
<protein>
    <submittedName>
        <fullName evidence="2">Uncharacterized protein</fullName>
    </submittedName>
</protein>
<proteinExistence type="predicted"/>
<gene>
    <name evidence="2" type="ORF">S03H2_50041</name>
</gene>
<reference evidence="2" key="1">
    <citation type="journal article" date="2014" name="Front. Microbiol.">
        <title>High frequency of phylogenetically diverse reductive dehalogenase-homologous genes in deep subseafloor sedimentary metagenomes.</title>
        <authorList>
            <person name="Kawai M."/>
            <person name="Futagami T."/>
            <person name="Toyoda A."/>
            <person name="Takaki Y."/>
            <person name="Nishi S."/>
            <person name="Hori S."/>
            <person name="Arai W."/>
            <person name="Tsubouchi T."/>
            <person name="Morono Y."/>
            <person name="Uchiyama I."/>
            <person name="Ito T."/>
            <person name="Fujiyama A."/>
            <person name="Inagaki F."/>
            <person name="Takami H."/>
        </authorList>
    </citation>
    <scope>NUCLEOTIDE SEQUENCE</scope>
    <source>
        <strain evidence="2">Expedition CK06-06</strain>
    </source>
</reference>
<keyword evidence="1" id="KW-1133">Transmembrane helix</keyword>
<keyword evidence="1" id="KW-0472">Membrane</keyword>
<organism evidence="2">
    <name type="scientific">marine sediment metagenome</name>
    <dbReference type="NCBI Taxonomy" id="412755"/>
    <lineage>
        <taxon>unclassified sequences</taxon>
        <taxon>metagenomes</taxon>
        <taxon>ecological metagenomes</taxon>
    </lineage>
</organism>
<keyword evidence="1" id="KW-0812">Transmembrane</keyword>
<accession>X1GXU3</accession>
<feature type="transmembrane region" description="Helical" evidence="1">
    <location>
        <begin position="71"/>
        <end position="89"/>
    </location>
</feature>
<feature type="non-terminal residue" evidence="2">
    <location>
        <position position="1"/>
    </location>
</feature>
<name>X1GXU3_9ZZZZ</name>
<dbReference type="EMBL" id="BARU01031657">
    <property type="protein sequence ID" value="GAH62741.1"/>
    <property type="molecule type" value="Genomic_DNA"/>
</dbReference>